<evidence type="ECO:0000256" key="2">
    <source>
        <dbReference type="ARBA" id="ARBA00022898"/>
    </source>
</evidence>
<dbReference type="PANTHER" id="PTHR46577">
    <property type="entry name" value="HTH-TYPE TRANSCRIPTIONAL REGULATORY PROTEIN GABR"/>
    <property type="match status" value="1"/>
</dbReference>
<evidence type="ECO:0000256" key="4">
    <source>
        <dbReference type="ARBA" id="ARBA00023125"/>
    </source>
</evidence>
<evidence type="ECO:0000259" key="6">
    <source>
        <dbReference type="PROSITE" id="PS50949"/>
    </source>
</evidence>
<dbReference type="Pfam" id="PF00392">
    <property type="entry name" value="GntR"/>
    <property type="match status" value="1"/>
</dbReference>
<protein>
    <submittedName>
        <fullName evidence="7">DNA-binding transcriptional MocR family regulator</fullName>
    </submittedName>
</protein>
<keyword evidence="5" id="KW-0804">Transcription</keyword>
<dbReference type="SUPFAM" id="SSF46785">
    <property type="entry name" value="Winged helix' DNA-binding domain"/>
    <property type="match status" value="1"/>
</dbReference>
<sequence length="473" mass="51360">MIVSDTRWQPEISGAGRAKYKALAQAIREGIVSGQLTAGEQLPPVRELAYRIGVTPGTVARAYAVLTDEGRLTAGVGRGTFVTERKATTQSIWDTPAMLDPTADLPDRVHLLSPKMPEAGQGALIRDALQALSTDMVPEHLLNYPSRVTDIAARRAFKASIADTPIGPFDEDDVITSHGGQSAIVMILQTVLHGPSPVIAVDELSYGGFRSAAVMSRAQVVGVPWDDDGPDPAVLEDLIKTQGVQVFCTSAEVCNPTVRTTSTPRRKQIAALAQRYGIHIIDDDCYRLMRTKHLGPSYRALAPELGWYVTSPSKSLSAALRIGFAVAPVDWSSNLARTSTFHSFGVTRLVTDLYAYIMARDELPDVIDRINARIAQDVRAAVSILDGHTVTWSEQVPFLWLELPIGWRAGEFKQRAESAGVLIKSAEDFALRDGRSNHAVRIAINGQVSHDHFAAGIQTLRDMLDNPPDAISV</sequence>
<dbReference type="Pfam" id="PF00155">
    <property type="entry name" value="Aminotran_1_2"/>
    <property type="match status" value="1"/>
</dbReference>
<comment type="similarity">
    <text evidence="1">In the C-terminal section; belongs to the class-I pyridoxal-phosphate-dependent aminotransferase family.</text>
</comment>
<dbReference type="AlphaFoldDB" id="A0A7W9EZL6"/>
<dbReference type="InterPro" id="IPR015422">
    <property type="entry name" value="PyrdxlP-dep_Trfase_small"/>
</dbReference>
<dbReference type="GO" id="GO:0030170">
    <property type="term" value="F:pyridoxal phosphate binding"/>
    <property type="evidence" value="ECO:0007669"/>
    <property type="project" value="InterPro"/>
</dbReference>
<dbReference type="CDD" id="cd00609">
    <property type="entry name" value="AAT_like"/>
    <property type="match status" value="1"/>
</dbReference>
<proteinExistence type="inferred from homology"/>
<evidence type="ECO:0000256" key="3">
    <source>
        <dbReference type="ARBA" id="ARBA00023015"/>
    </source>
</evidence>
<name>A0A7W9EZL6_9RHOB</name>
<dbReference type="InterPro" id="IPR004839">
    <property type="entry name" value="Aminotransferase_I/II_large"/>
</dbReference>
<dbReference type="Gene3D" id="3.40.640.10">
    <property type="entry name" value="Type I PLP-dependent aspartate aminotransferase-like (Major domain)"/>
    <property type="match status" value="1"/>
</dbReference>
<dbReference type="InterPro" id="IPR015421">
    <property type="entry name" value="PyrdxlP-dep_Trfase_major"/>
</dbReference>
<dbReference type="SMART" id="SM00345">
    <property type="entry name" value="HTH_GNTR"/>
    <property type="match status" value="1"/>
</dbReference>
<dbReference type="CDD" id="cd07377">
    <property type="entry name" value="WHTH_GntR"/>
    <property type="match status" value="1"/>
</dbReference>
<gene>
    <name evidence="7" type="ORF">FHS72_003494</name>
</gene>
<organism evidence="7 8">
    <name type="scientific">Yoonia ponticola</name>
    <dbReference type="NCBI Taxonomy" id="1524255"/>
    <lineage>
        <taxon>Bacteria</taxon>
        <taxon>Pseudomonadati</taxon>
        <taxon>Pseudomonadota</taxon>
        <taxon>Alphaproteobacteria</taxon>
        <taxon>Rhodobacterales</taxon>
        <taxon>Paracoccaceae</taxon>
        <taxon>Yoonia</taxon>
    </lineage>
</organism>
<keyword evidence="3" id="KW-0805">Transcription regulation</keyword>
<dbReference type="PROSITE" id="PS50949">
    <property type="entry name" value="HTH_GNTR"/>
    <property type="match status" value="1"/>
</dbReference>
<dbReference type="EMBL" id="JACIJM010000015">
    <property type="protein sequence ID" value="MBB5723849.1"/>
    <property type="molecule type" value="Genomic_DNA"/>
</dbReference>
<dbReference type="SUPFAM" id="SSF53383">
    <property type="entry name" value="PLP-dependent transferases"/>
    <property type="match status" value="1"/>
</dbReference>
<dbReference type="InterPro" id="IPR036390">
    <property type="entry name" value="WH_DNA-bd_sf"/>
</dbReference>
<dbReference type="InterPro" id="IPR051446">
    <property type="entry name" value="HTH_trans_reg/aminotransferase"/>
</dbReference>
<evidence type="ECO:0000313" key="8">
    <source>
        <dbReference type="Proteomes" id="UP000535415"/>
    </source>
</evidence>
<dbReference type="GO" id="GO:0003700">
    <property type="term" value="F:DNA-binding transcription factor activity"/>
    <property type="evidence" value="ECO:0007669"/>
    <property type="project" value="InterPro"/>
</dbReference>
<dbReference type="PANTHER" id="PTHR46577:SF1">
    <property type="entry name" value="HTH-TYPE TRANSCRIPTIONAL REGULATORY PROTEIN GABR"/>
    <property type="match status" value="1"/>
</dbReference>
<dbReference type="InterPro" id="IPR000524">
    <property type="entry name" value="Tscrpt_reg_HTH_GntR"/>
</dbReference>
<feature type="domain" description="HTH gntR-type" evidence="6">
    <location>
        <begin position="17"/>
        <end position="85"/>
    </location>
</feature>
<dbReference type="Gene3D" id="3.90.1150.10">
    <property type="entry name" value="Aspartate Aminotransferase, domain 1"/>
    <property type="match status" value="1"/>
</dbReference>
<dbReference type="Gene3D" id="1.10.10.10">
    <property type="entry name" value="Winged helix-like DNA-binding domain superfamily/Winged helix DNA-binding domain"/>
    <property type="match status" value="1"/>
</dbReference>
<comment type="caution">
    <text evidence="7">The sequence shown here is derived from an EMBL/GenBank/DDBJ whole genome shotgun (WGS) entry which is preliminary data.</text>
</comment>
<dbReference type="GO" id="GO:0003677">
    <property type="term" value="F:DNA binding"/>
    <property type="evidence" value="ECO:0007669"/>
    <property type="project" value="UniProtKB-KW"/>
</dbReference>
<dbReference type="InterPro" id="IPR015424">
    <property type="entry name" value="PyrdxlP-dep_Trfase"/>
</dbReference>
<dbReference type="InterPro" id="IPR036388">
    <property type="entry name" value="WH-like_DNA-bd_sf"/>
</dbReference>
<dbReference type="Proteomes" id="UP000535415">
    <property type="component" value="Unassembled WGS sequence"/>
</dbReference>
<evidence type="ECO:0000313" key="7">
    <source>
        <dbReference type="EMBL" id="MBB5723849.1"/>
    </source>
</evidence>
<dbReference type="RefSeq" id="WP_183530964.1">
    <property type="nucleotide sequence ID" value="NZ_JACIJM010000015.1"/>
</dbReference>
<keyword evidence="4 7" id="KW-0238">DNA-binding</keyword>
<evidence type="ECO:0000256" key="1">
    <source>
        <dbReference type="ARBA" id="ARBA00005384"/>
    </source>
</evidence>
<evidence type="ECO:0000256" key="5">
    <source>
        <dbReference type="ARBA" id="ARBA00023163"/>
    </source>
</evidence>
<reference evidence="7 8" key="1">
    <citation type="submission" date="2020-08" db="EMBL/GenBank/DDBJ databases">
        <title>Genomic Encyclopedia of Type Strains, Phase IV (KMG-IV): sequencing the most valuable type-strain genomes for metagenomic binning, comparative biology and taxonomic classification.</title>
        <authorList>
            <person name="Goeker M."/>
        </authorList>
    </citation>
    <scope>NUCLEOTIDE SEQUENCE [LARGE SCALE GENOMIC DNA]</scope>
    <source>
        <strain evidence="7 8">DSM 101064</strain>
    </source>
</reference>
<accession>A0A7W9EZL6</accession>
<keyword evidence="2" id="KW-0663">Pyridoxal phosphate</keyword>
<keyword evidence="8" id="KW-1185">Reference proteome</keyword>